<feature type="domain" description="Sulfotransferase" evidence="4">
    <location>
        <begin position="77"/>
        <end position="334"/>
    </location>
</feature>
<dbReference type="Gramene" id="TraesCAD_scaffold_047964_01G000200.1">
    <property type="protein sequence ID" value="TraesCAD_scaffold_047964_01G000200.1"/>
    <property type="gene ID" value="TraesCAD_scaffold_047964_01G000200"/>
</dbReference>
<protein>
    <recommendedName>
        <fullName evidence="3">Sulfotransferase</fullName>
        <ecNumber evidence="3">2.8.2.-</ecNumber>
    </recommendedName>
</protein>
<accession>A0A3B5XTQ2</accession>
<dbReference type="EnsemblPlants" id="TraesCS1A02G023200.1">
    <property type="protein sequence ID" value="TraesCS1A02G023200.1.cds1"/>
    <property type="gene ID" value="TraesCS1A02G023200"/>
</dbReference>
<dbReference type="OMA" id="GFEWSEF"/>
<dbReference type="GO" id="GO:0005737">
    <property type="term" value="C:cytoplasm"/>
    <property type="evidence" value="ECO:0000318"/>
    <property type="project" value="GO_Central"/>
</dbReference>
<dbReference type="InterPro" id="IPR000863">
    <property type="entry name" value="Sulfotransferase_dom"/>
</dbReference>
<evidence type="ECO:0000256" key="2">
    <source>
        <dbReference type="ARBA" id="ARBA00022679"/>
    </source>
</evidence>
<gene>
    <name evidence="5" type="primary">LOC123070709</name>
</gene>
<keyword evidence="6" id="KW-1185">Reference proteome</keyword>
<dbReference type="SUPFAM" id="SSF52540">
    <property type="entry name" value="P-loop containing nucleoside triphosphate hydrolases"/>
    <property type="match status" value="1"/>
</dbReference>
<comment type="similarity">
    <text evidence="1 3">Belongs to the sulfotransferase 1 family.</text>
</comment>
<evidence type="ECO:0000259" key="4">
    <source>
        <dbReference type="Pfam" id="PF00685"/>
    </source>
</evidence>
<dbReference type="AlphaFoldDB" id="A0A3B5XTQ2"/>
<reference evidence="5" key="2">
    <citation type="submission" date="2018-10" db="UniProtKB">
        <authorList>
            <consortium name="EnsemblPlants"/>
        </authorList>
    </citation>
    <scope>IDENTIFICATION</scope>
</reference>
<dbReference type="Gramene" id="TraesJUL1A03G00002200.1">
    <property type="protein sequence ID" value="TraesJUL1A03G00002200.1.CDS1"/>
    <property type="gene ID" value="TraesJUL1A03G00002200"/>
</dbReference>
<dbReference type="SMR" id="A0A3B5XTQ2"/>
<dbReference type="GO" id="GO:0051923">
    <property type="term" value="P:sulfation"/>
    <property type="evidence" value="ECO:0000318"/>
    <property type="project" value="GO_Central"/>
</dbReference>
<dbReference type="GO" id="GO:0008146">
    <property type="term" value="F:sulfotransferase activity"/>
    <property type="evidence" value="ECO:0000318"/>
    <property type="project" value="GO_Central"/>
</dbReference>
<proteinExistence type="inferred from homology"/>
<evidence type="ECO:0000313" key="6">
    <source>
        <dbReference type="Proteomes" id="UP000019116"/>
    </source>
</evidence>
<dbReference type="Gramene" id="TraesCS1A03G0053100.1">
    <property type="protein sequence ID" value="TraesCS1A03G0053100.1.CDS1"/>
    <property type="gene ID" value="TraesCS1A03G0053100"/>
</dbReference>
<dbReference type="Gene3D" id="3.40.50.300">
    <property type="entry name" value="P-loop containing nucleotide triphosphate hydrolases"/>
    <property type="match status" value="1"/>
</dbReference>
<keyword evidence="2 3" id="KW-0808">Transferase</keyword>
<organism evidence="5">
    <name type="scientific">Triticum aestivum</name>
    <name type="common">Wheat</name>
    <dbReference type="NCBI Taxonomy" id="4565"/>
    <lineage>
        <taxon>Eukaryota</taxon>
        <taxon>Viridiplantae</taxon>
        <taxon>Streptophyta</taxon>
        <taxon>Embryophyta</taxon>
        <taxon>Tracheophyta</taxon>
        <taxon>Spermatophyta</taxon>
        <taxon>Magnoliopsida</taxon>
        <taxon>Liliopsida</taxon>
        <taxon>Poales</taxon>
        <taxon>Poaceae</taxon>
        <taxon>BOP clade</taxon>
        <taxon>Pooideae</taxon>
        <taxon>Triticodae</taxon>
        <taxon>Triticeae</taxon>
        <taxon>Triticinae</taxon>
        <taxon>Triticum</taxon>
    </lineage>
</organism>
<evidence type="ECO:0000256" key="1">
    <source>
        <dbReference type="ARBA" id="ARBA00005771"/>
    </source>
</evidence>
<dbReference type="Gramene" id="TraesROB_scaffold_047494_01G000200.1">
    <property type="protein sequence ID" value="TraesROB_scaffold_047494_01G000200.1"/>
    <property type="gene ID" value="TraesROB_scaffold_047494_01G000200"/>
</dbReference>
<dbReference type="PANTHER" id="PTHR11783">
    <property type="entry name" value="SULFOTRANSFERASE SULT"/>
    <property type="match status" value="1"/>
</dbReference>
<evidence type="ECO:0000313" key="5">
    <source>
        <dbReference type="EnsemblPlants" id="TraesCS1A02G023200.1.cds1"/>
    </source>
</evidence>
<dbReference type="RefSeq" id="XP_044349976.1">
    <property type="nucleotide sequence ID" value="XM_044494041.1"/>
</dbReference>
<dbReference type="Gramene" id="TraesCS1A02G023200.1">
    <property type="protein sequence ID" value="TraesCS1A02G023200.1.cds1"/>
    <property type="gene ID" value="TraesCS1A02G023200"/>
</dbReference>
<name>A0A3B5XTQ2_WHEAT</name>
<evidence type="ECO:0000256" key="3">
    <source>
        <dbReference type="RuleBase" id="RU361155"/>
    </source>
</evidence>
<dbReference type="GeneID" id="123070709"/>
<dbReference type="KEGG" id="taes:123070709"/>
<dbReference type="Pfam" id="PF00685">
    <property type="entry name" value="Sulfotransfer_1"/>
    <property type="match status" value="1"/>
</dbReference>
<dbReference type="OrthoDB" id="205623at2759"/>
<reference evidence="5" key="1">
    <citation type="submission" date="2018-08" db="EMBL/GenBank/DDBJ databases">
        <authorList>
            <person name="Rossello M."/>
        </authorList>
    </citation>
    <scope>NUCLEOTIDE SEQUENCE [LARGE SCALE GENOMIC DNA]</scope>
    <source>
        <strain evidence="5">cv. Chinese Spring</strain>
    </source>
</reference>
<sequence length="338" mass="37249">MAAPPSASILVGPVPFKDVVGDDDDNGAAPPDEYDDIVSALPTSTTIGLRHYHGAWVSEWRVRGVISAQRRFVPRPGDMLLGSPPKCGTTWLKALSFAVMARDAYPPAGAGHPLRRLNPHDCVPFMDELFSAGQQAKLDALPSPRLMNTHMHHSLLPASVADNPACKIVYVCREPKDMVVSMWHFLRGAWRFTFAELFEWACEGKTPNGPVWEHILGYWRASRAAPERVMFLRYEEMLADPIGHVRELARFLGRPFSAADEAAGLPASVVELCSFEALRGVSARSVGSCSGSRVEFSHQSYFRKGAVGDWTNHMTADMARRFDAIVEDKLRGSGLAFN</sequence>
<dbReference type="InterPro" id="IPR027417">
    <property type="entry name" value="P-loop_NTPase"/>
</dbReference>
<dbReference type="Gramene" id="TraesSYM1A03G00006740.1">
    <property type="protein sequence ID" value="TraesSYM1A03G00006740.1.CDS1"/>
    <property type="gene ID" value="TraesSYM1A03G00006740"/>
</dbReference>
<dbReference type="Proteomes" id="UP000019116">
    <property type="component" value="Chromosome 1A"/>
</dbReference>
<dbReference type="Gramene" id="TraesPARA_EIv1.0_0097370.1">
    <property type="protein sequence ID" value="TraesPARA_EIv1.0_0097370.1.CDS1"/>
    <property type="gene ID" value="TraesPARA_EIv1.0_0097370"/>
</dbReference>
<dbReference type="EC" id="2.8.2.-" evidence="3"/>
<dbReference type="STRING" id="4565.A0A3B5XTQ2"/>